<reference evidence="1" key="2">
    <citation type="submission" date="2025-09" db="UniProtKB">
        <authorList>
            <consortium name="EnsemblPlants"/>
        </authorList>
    </citation>
    <scope>IDENTIFICATION</scope>
</reference>
<protein>
    <submittedName>
        <fullName evidence="1">Uncharacterized protein</fullName>
    </submittedName>
</protein>
<keyword evidence="2" id="KW-1185">Reference proteome</keyword>
<evidence type="ECO:0000313" key="1">
    <source>
        <dbReference type="EnsemblPlants" id="AVESA.00010b.r2.1CG0082660.1.CDS"/>
    </source>
</evidence>
<sequence length="696" mass="79928">MERFHRPGDEDPFPSLNRLTGNYEVLEVVLEHNHLLHVPQTRHLIASQRKISEIQAFDIETANDSGIRPKAAYELACRRVGGPLNLSYTCCDQKNHLRTKRQRELAFGQAGSVLKYFHDKIVENPSFHYDLQYDCEEHVTNIFWLDAKIIIDCAHFGDVVTFDTTFGTNKEYRPFGFFLGLNQFRETTIFGVALLFDETKDSFTWLFETFLVAHDGRQPKTIYTNQDISMGKAIEKVFIESYHELCTFHIMQNAVKHLSPVKDEGEVEGEDEESHILSDFSACMYGCEDKSAFQEAFDNMICKVHKQIWLDSIYKLSEKWVECYMRDVFSLGVRSTQLSESFNNALKHHLKSYFHIVWFLKHFERPVKVKRSKEFESEFEATKNIPRIKMSTLMLVQASKMYTPVIFEAFQGEYERSMAACAKALDGNNKFTVSIGSLDGTFEEERIVIGDPLTQKVSCTCGIFNRVGILCAHGLKVLNLMNMKTLPTIYVLKRWTRDAQKGIILDRQGRNMVADPKLEAMLRYKNLSHKFLTLAKKIANSEECCLLLEDALDYIGPKLEDKLNASSKEPSKESSKEPSKNQENIDPNVQQTTDFLNTARLKKKEVQSKISKRTRTWIDKLRNEKRKPTKSSTSTSKGGKKQKKDDGLQPQVEVQNDGNKKGANMLHEEYNVIGSFTQLLTAPTCADDRLYDGNLF</sequence>
<name>A0ACD5TMF3_AVESA</name>
<dbReference type="EnsemblPlants" id="AVESA.00010b.r2.1CG0082660.1">
    <property type="protein sequence ID" value="AVESA.00010b.r2.1CG0082660.1.CDS"/>
    <property type="gene ID" value="AVESA.00010b.r2.1CG0082660"/>
</dbReference>
<dbReference type="Proteomes" id="UP001732700">
    <property type="component" value="Chromosome 1C"/>
</dbReference>
<accession>A0ACD5TMF3</accession>
<organism evidence="1 2">
    <name type="scientific">Avena sativa</name>
    <name type="common">Oat</name>
    <dbReference type="NCBI Taxonomy" id="4498"/>
    <lineage>
        <taxon>Eukaryota</taxon>
        <taxon>Viridiplantae</taxon>
        <taxon>Streptophyta</taxon>
        <taxon>Embryophyta</taxon>
        <taxon>Tracheophyta</taxon>
        <taxon>Spermatophyta</taxon>
        <taxon>Magnoliopsida</taxon>
        <taxon>Liliopsida</taxon>
        <taxon>Poales</taxon>
        <taxon>Poaceae</taxon>
        <taxon>BOP clade</taxon>
        <taxon>Pooideae</taxon>
        <taxon>Poodae</taxon>
        <taxon>Poeae</taxon>
        <taxon>Poeae Chloroplast Group 1 (Aveneae type)</taxon>
        <taxon>Aveninae</taxon>
        <taxon>Avena</taxon>
    </lineage>
</organism>
<reference evidence="1" key="1">
    <citation type="submission" date="2021-05" db="EMBL/GenBank/DDBJ databases">
        <authorList>
            <person name="Scholz U."/>
            <person name="Mascher M."/>
            <person name="Fiebig A."/>
        </authorList>
    </citation>
    <scope>NUCLEOTIDE SEQUENCE [LARGE SCALE GENOMIC DNA]</scope>
</reference>
<evidence type="ECO:0000313" key="2">
    <source>
        <dbReference type="Proteomes" id="UP001732700"/>
    </source>
</evidence>
<proteinExistence type="predicted"/>